<comment type="catalytic activity">
    <reaction evidence="1">
        <text>Hydrolysis of (1-&gt;3)-beta-D-glucosidic linkages in (1-&gt;3)-beta-D-glucans.</text>
        <dbReference type="EC" id="3.2.1.39"/>
    </reaction>
</comment>
<comment type="similarity">
    <text evidence="2 6">Belongs to the glycosyl hydrolase 17 family.</text>
</comment>
<keyword evidence="4" id="KW-0378">Hydrolase</keyword>
<evidence type="ECO:0000256" key="2">
    <source>
        <dbReference type="ARBA" id="ARBA00008773"/>
    </source>
</evidence>
<feature type="transmembrane region" description="Helical" evidence="7">
    <location>
        <begin position="12"/>
        <end position="32"/>
    </location>
</feature>
<protein>
    <recommendedName>
        <fullName evidence="3">glucan endo-1,3-beta-D-glucosidase</fullName>
        <ecNumber evidence="3">3.2.1.39</ecNumber>
    </recommendedName>
</protein>
<keyword evidence="5" id="KW-0326">Glycosidase</keyword>
<proteinExistence type="inferred from homology"/>
<organism evidence="8 9">
    <name type="scientific">Brassica cretica</name>
    <name type="common">Mustard</name>
    <dbReference type="NCBI Taxonomy" id="69181"/>
    <lineage>
        <taxon>Eukaryota</taxon>
        <taxon>Viridiplantae</taxon>
        <taxon>Streptophyta</taxon>
        <taxon>Embryophyta</taxon>
        <taxon>Tracheophyta</taxon>
        <taxon>Spermatophyta</taxon>
        <taxon>Magnoliopsida</taxon>
        <taxon>eudicotyledons</taxon>
        <taxon>Gunneridae</taxon>
        <taxon>Pentapetalae</taxon>
        <taxon>rosids</taxon>
        <taxon>malvids</taxon>
        <taxon>Brassicales</taxon>
        <taxon>Brassicaceae</taxon>
        <taxon>Brassiceae</taxon>
        <taxon>Brassica</taxon>
    </lineage>
</organism>
<dbReference type="AlphaFoldDB" id="A0A8S9GKB8"/>
<evidence type="ECO:0000256" key="3">
    <source>
        <dbReference type="ARBA" id="ARBA00012780"/>
    </source>
</evidence>
<dbReference type="SUPFAM" id="SSF51445">
    <property type="entry name" value="(Trans)glycosidases"/>
    <property type="match status" value="1"/>
</dbReference>
<dbReference type="InterPro" id="IPR017853">
    <property type="entry name" value="GH"/>
</dbReference>
<dbReference type="EC" id="3.2.1.39" evidence="3"/>
<evidence type="ECO:0000256" key="1">
    <source>
        <dbReference type="ARBA" id="ARBA00000382"/>
    </source>
</evidence>
<reference evidence="8" key="1">
    <citation type="submission" date="2019-12" db="EMBL/GenBank/DDBJ databases">
        <title>Genome sequencing and annotation of Brassica cretica.</title>
        <authorList>
            <person name="Studholme D.J."/>
            <person name="Sarris P.F."/>
        </authorList>
    </citation>
    <scope>NUCLEOTIDE SEQUENCE</scope>
    <source>
        <strain evidence="8">PFS-001/15</strain>
        <tissue evidence="8">Leaf</tissue>
    </source>
</reference>
<dbReference type="GO" id="GO:0042973">
    <property type="term" value="F:glucan endo-1,3-beta-D-glucosidase activity"/>
    <property type="evidence" value="ECO:0007669"/>
    <property type="project" value="UniProtKB-EC"/>
</dbReference>
<evidence type="ECO:0000256" key="6">
    <source>
        <dbReference type="RuleBase" id="RU004335"/>
    </source>
</evidence>
<dbReference type="Proteomes" id="UP000712281">
    <property type="component" value="Unassembled WGS sequence"/>
</dbReference>
<evidence type="ECO:0000256" key="7">
    <source>
        <dbReference type="SAM" id="Phobius"/>
    </source>
</evidence>
<keyword evidence="7" id="KW-0472">Membrane</keyword>
<evidence type="ECO:0000313" key="9">
    <source>
        <dbReference type="Proteomes" id="UP000712281"/>
    </source>
</evidence>
<dbReference type="EMBL" id="QGKW02002005">
    <property type="protein sequence ID" value="KAF2544688.1"/>
    <property type="molecule type" value="Genomic_DNA"/>
</dbReference>
<evidence type="ECO:0000313" key="8">
    <source>
        <dbReference type="EMBL" id="KAF2544688.1"/>
    </source>
</evidence>
<dbReference type="PANTHER" id="PTHR32227">
    <property type="entry name" value="GLUCAN ENDO-1,3-BETA-GLUCOSIDASE BG1-RELATED-RELATED"/>
    <property type="match status" value="1"/>
</dbReference>
<evidence type="ECO:0000256" key="4">
    <source>
        <dbReference type="ARBA" id="ARBA00022801"/>
    </source>
</evidence>
<name>A0A8S9GKB8_BRACR</name>
<dbReference type="Pfam" id="PF00332">
    <property type="entry name" value="Glyco_hydro_17"/>
    <property type="match status" value="1"/>
</dbReference>
<dbReference type="InterPro" id="IPR044965">
    <property type="entry name" value="Glyco_hydro_17_plant"/>
</dbReference>
<comment type="caution">
    <text evidence="8">The sequence shown here is derived from an EMBL/GenBank/DDBJ whole genome shotgun (WGS) entry which is preliminary data.</text>
</comment>
<evidence type="ECO:0000256" key="5">
    <source>
        <dbReference type="ARBA" id="ARBA00023295"/>
    </source>
</evidence>
<dbReference type="Gene3D" id="3.20.20.80">
    <property type="entry name" value="Glycosidases"/>
    <property type="match status" value="1"/>
</dbReference>
<keyword evidence="7" id="KW-0812">Transmembrane</keyword>
<sequence length="382" mass="42557">MHMSYMLGCSNGTVAIATAMVFSSTALFLATARQFYGNQTSQVHDQTPPSPPILRSCLSSSEGMKKQRRKKKKVRFAENVKDTKGNGEEYRKRMELSRRTVPEIATKPGKTGSICGISTLPANRMALYNGILRDRSHRTQLGGFFCSYFILVAVVVSSPHSEAVFQNSYPPSSCTFRDDVAPFMKPLLTFFWQIGSPFYINAYPFLAYKSDSKEIDLNYAIFEHTKGIYDPKTKLHYDNMFDAMVDASYAALEKAGFPKVQVIVSETGWASKGDPDEAGASVKNARTYNRNLKKRLKKRKGTPYRPNMAVKAYVFALFNENLKPGPTSERNFGLFKPDGSIAYDIGFKGLKDSSATRCGFGTSLNALVSACVVMFLLLHRLV</sequence>
<dbReference type="GO" id="GO:0005975">
    <property type="term" value="P:carbohydrate metabolic process"/>
    <property type="evidence" value="ECO:0007669"/>
    <property type="project" value="InterPro"/>
</dbReference>
<accession>A0A8S9GKB8</accession>
<keyword evidence="7" id="KW-1133">Transmembrane helix</keyword>
<gene>
    <name evidence="8" type="ORF">F2Q68_00032558</name>
</gene>
<dbReference type="InterPro" id="IPR000490">
    <property type="entry name" value="Glyco_hydro_17"/>
</dbReference>